<feature type="region of interest" description="Disordered" evidence="1">
    <location>
        <begin position="345"/>
        <end position="366"/>
    </location>
</feature>
<keyword evidence="2" id="KW-0732">Signal</keyword>
<evidence type="ECO:0000256" key="1">
    <source>
        <dbReference type="SAM" id="MobiDB-lite"/>
    </source>
</evidence>
<dbReference type="InterPro" id="IPR011041">
    <property type="entry name" value="Quinoprot_gluc/sorb_DH_b-prop"/>
</dbReference>
<feature type="signal peptide" evidence="2">
    <location>
        <begin position="1"/>
        <end position="26"/>
    </location>
</feature>
<dbReference type="Proteomes" id="UP001597347">
    <property type="component" value="Unassembled WGS sequence"/>
</dbReference>
<dbReference type="Gene3D" id="2.120.10.30">
    <property type="entry name" value="TolB, C-terminal domain"/>
    <property type="match status" value="1"/>
</dbReference>
<evidence type="ECO:0000256" key="2">
    <source>
        <dbReference type="SAM" id="SignalP"/>
    </source>
</evidence>
<dbReference type="EMBL" id="JBHUEA010000001">
    <property type="protein sequence ID" value="MFD1720005.1"/>
    <property type="molecule type" value="Genomic_DNA"/>
</dbReference>
<dbReference type="InterPro" id="IPR011042">
    <property type="entry name" value="6-blade_b-propeller_TolB-like"/>
</dbReference>
<comment type="caution">
    <text evidence="4">The sequence shown here is derived from an EMBL/GenBank/DDBJ whole genome shotgun (WGS) entry which is preliminary data.</text>
</comment>
<keyword evidence="5" id="KW-1185">Reference proteome</keyword>
<dbReference type="Pfam" id="PF07995">
    <property type="entry name" value="GSDH"/>
    <property type="match status" value="1"/>
</dbReference>
<dbReference type="PANTHER" id="PTHR19328">
    <property type="entry name" value="HEDGEHOG-INTERACTING PROTEIN"/>
    <property type="match status" value="1"/>
</dbReference>
<organism evidence="4 5">
    <name type="scientific">Amnibacterium endophyticum</name>
    <dbReference type="NCBI Taxonomy" id="2109337"/>
    <lineage>
        <taxon>Bacteria</taxon>
        <taxon>Bacillati</taxon>
        <taxon>Actinomycetota</taxon>
        <taxon>Actinomycetes</taxon>
        <taxon>Micrococcales</taxon>
        <taxon>Microbacteriaceae</taxon>
        <taxon>Amnibacterium</taxon>
    </lineage>
</organism>
<proteinExistence type="predicted"/>
<reference evidence="5" key="1">
    <citation type="journal article" date="2019" name="Int. J. Syst. Evol. Microbiol.">
        <title>The Global Catalogue of Microorganisms (GCM) 10K type strain sequencing project: providing services to taxonomists for standard genome sequencing and annotation.</title>
        <authorList>
            <consortium name="The Broad Institute Genomics Platform"/>
            <consortium name="The Broad Institute Genome Sequencing Center for Infectious Disease"/>
            <person name="Wu L."/>
            <person name="Ma J."/>
        </authorList>
    </citation>
    <scope>NUCLEOTIDE SEQUENCE [LARGE SCALE GENOMIC DNA]</scope>
    <source>
        <strain evidence="5">CGMCC 1.12471</strain>
    </source>
</reference>
<feature type="domain" description="Glucose/Sorbosone dehydrogenase" evidence="3">
    <location>
        <begin position="56"/>
        <end position="347"/>
    </location>
</feature>
<name>A0ABW4L9S3_9MICO</name>
<feature type="chain" id="PRO_5045458262" evidence="2">
    <location>
        <begin position="27"/>
        <end position="366"/>
    </location>
</feature>
<accession>A0ABW4L9S3</accession>
<dbReference type="PROSITE" id="PS51257">
    <property type="entry name" value="PROKAR_LIPOPROTEIN"/>
    <property type="match status" value="1"/>
</dbReference>
<protein>
    <submittedName>
        <fullName evidence="4">PQQ-dependent sugar dehydrogenase</fullName>
    </submittedName>
</protein>
<dbReference type="PANTHER" id="PTHR19328:SF13">
    <property type="entry name" value="HIPL1 PROTEIN"/>
    <property type="match status" value="1"/>
</dbReference>
<sequence length="366" mass="38437">MPAPRTALSRASIVIGALLVPVSLTACTQAPIGTPAPAASGIAVPTGTPTDVATGLEAPWEVVRYDGTPFISLRNSGEVLELLDDGSTRRVGVVPDVQHRGGEGGLLGMAVGQDGDLYTYSTAADGNRIERFAVTGGAGSYALGAERTVLDGLPSNTYHDGGRIAFGPDGMLYASVGDAGSGDLAQDRDAANGKILRMTPDGEVPDDNPFPDSLVYSLGHRNVQGLGWASDGTMFAAEFSQDTWDELNVIRPGQNYGWPIEEGRGDDDRFTDPVQQWNPDDASPSGLAVIDDTIFIANLRGQVLRAVPPDAPGTSRELYEGRYGRLRSVLAGPDDTLWIVTNNTDGRGNPDAGDDRILTVPLTSSS</sequence>
<dbReference type="InterPro" id="IPR012938">
    <property type="entry name" value="Glc/Sorbosone_DH"/>
</dbReference>
<evidence type="ECO:0000313" key="4">
    <source>
        <dbReference type="EMBL" id="MFD1720005.1"/>
    </source>
</evidence>
<evidence type="ECO:0000313" key="5">
    <source>
        <dbReference type="Proteomes" id="UP001597347"/>
    </source>
</evidence>
<dbReference type="RefSeq" id="WP_377931212.1">
    <property type="nucleotide sequence ID" value="NZ_JBHUEA010000001.1"/>
</dbReference>
<gene>
    <name evidence="4" type="ORF">ACFSBI_00445</name>
</gene>
<dbReference type="SUPFAM" id="SSF50952">
    <property type="entry name" value="Soluble quinoprotein glucose dehydrogenase"/>
    <property type="match status" value="1"/>
</dbReference>
<evidence type="ECO:0000259" key="3">
    <source>
        <dbReference type="Pfam" id="PF07995"/>
    </source>
</evidence>